<dbReference type="KEGG" id="euz:DVS28_a4922"/>
<comment type="subunit">
    <text evidence="2">Homotetramer.</text>
</comment>
<evidence type="ECO:0000256" key="1">
    <source>
        <dbReference type="ARBA" id="ARBA00023125"/>
    </source>
</evidence>
<organism evidence="5 6">
    <name type="scientific">Euzebya pacifica</name>
    <dbReference type="NCBI Taxonomy" id="1608957"/>
    <lineage>
        <taxon>Bacteria</taxon>
        <taxon>Bacillati</taxon>
        <taxon>Actinomycetota</taxon>
        <taxon>Nitriliruptoria</taxon>
        <taxon>Euzebyales</taxon>
    </lineage>
</organism>
<dbReference type="InterPro" id="IPR011344">
    <property type="entry name" value="ssDNA-bd"/>
</dbReference>
<keyword evidence="1 2" id="KW-0238">DNA-binding</keyword>
<dbReference type="InterPro" id="IPR012340">
    <property type="entry name" value="NA-bd_OB-fold"/>
</dbReference>
<dbReference type="PANTHER" id="PTHR10302:SF27">
    <property type="entry name" value="SINGLE-STRANDED DNA-BINDING PROTEIN"/>
    <property type="match status" value="1"/>
</dbReference>
<evidence type="ECO:0000256" key="2">
    <source>
        <dbReference type="HAMAP-Rule" id="MF_00984"/>
    </source>
</evidence>
<dbReference type="GO" id="GO:0003697">
    <property type="term" value="F:single-stranded DNA binding"/>
    <property type="evidence" value="ECO:0007669"/>
    <property type="project" value="UniProtKB-UniRule"/>
</dbReference>
<dbReference type="PANTHER" id="PTHR10302">
    <property type="entry name" value="SINGLE-STRANDED DNA-BINDING PROTEIN"/>
    <property type="match status" value="1"/>
</dbReference>
<dbReference type="Proteomes" id="UP000264006">
    <property type="component" value="Chromosome"/>
</dbReference>
<evidence type="ECO:0000313" key="5">
    <source>
        <dbReference type="EMBL" id="AXV09579.1"/>
    </source>
</evidence>
<dbReference type="CDD" id="cd04496">
    <property type="entry name" value="SSB_OBF"/>
    <property type="match status" value="1"/>
</dbReference>
<dbReference type="GO" id="GO:0006260">
    <property type="term" value="P:DNA replication"/>
    <property type="evidence" value="ECO:0007669"/>
    <property type="project" value="InterPro"/>
</dbReference>
<reference evidence="5 6" key="1">
    <citation type="submission" date="2018-09" db="EMBL/GenBank/DDBJ databases">
        <title>Complete genome sequence of Euzebya sp. DY32-46 isolated from seawater of Pacific Ocean.</title>
        <authorList>
            <person name="Xu L."/>
            <person name="Wu Y.-H."/>
            <person name="Xu X.-W."/>
        </authorList>
    </citation>
    <scope>NUCLEOTIDE SEQUENCE [LARGE SCALE GENOMIC DNA]</scope>
    <source>
        <strain evidence="5 6">DY32-46</strain>
    </source>
</reference>
<keyword evidence="6" id="KW-1185">Reference proteome</keyword>
<dbReference type="GO" id="GO:0009295">
    <property type="term" value="C:nucleoid"/>
    <property type="evidence" value="ECO:0007669"/>
    <property type="project" value="TreeGrafter"/>
</dbReference>
<gene>
    <name evidence="5" type="ORF">DVS28_a4922</name>
</gene>
<dbReference type="Gene3D" id="2.40.50.140">
    <property type="entry name" value="Nucleic acid-binding proteins"/>
    <property type="match status" value="1"/>
</dbReference>
<dbReference type="NCBIfam" id="TIGR00621">
    <property type="entry name" value="ssb"/>
    <property type="match status" value="1"/>
</dbReference>
<dbReference type="EMBL" id="CP031165">
    <property type="protein sequence ID" value="AXV09579.1"/>
    <property type="molecule type" value="Genomic_DNA"/>
</dbReference>
<dbReference type="RefSeq" id="WP_174236220.1">
    <property type="nucleotide sequence ID" value="NZ_CP031165.1"/>
</dbReference>
<feature type="compositionally biased region" description="Gly residues" evidence="4">
    <location>
        <begin position="123"/>
        <end position="136"/>
    </location>
</feature>
<dbReference type="PROSITE" id="PS50935">
    <property type="entry name" value="SSB"/>
    <property type="match status" value="1"/>
</dbReference>
<accession>A0A346Y532</accession>
<protein>
    <recommendedName>
        <fullName evidence="2 3">Single-stranded DNA-binding protein</fullName>
        <shortName evidence="2">SSB</shortName>
    </recommendedName>
</protein>
<feature type="compositionally biased region" description="Pro residues" evidence="4">
    <location>
        <begin position="137"/>
        <end position="151"/>
    </location>
</feature>
<proteinExistence type="inferred from homology"/>
<dbReference type="InterPro" id="IPR000424">
    <property type="entry name" value="Primosome_PriB/ssb"/>
</dbReference>
<name>A0A346Y532_9ACTN</name>
<dbReference type="Pfam" id="PF00436">
    <property type="entry name" value="SSB"/>
    <property type="match status" value="1"/>
</dbReference>
<evidence type="ECO:0000256" key="4">
    <source>
        <dbReference type="SAM" id="MobiDB-lite"/>
    </source>
</evidence>
<evidence type="ECO:0000256" key="3">
    <source>
        <dbReference type="RuleBase" id="RU000524"/>
    </source>
</evidence>
<feature type="region of interest" description="Disordered" evidence="4">
    <location>
        <begin position="118"/>
        <end position="151"/>
    </location>
</feature>
<evidence type="ECO:0000313" key="6">
    <source>
        <dbReference type="Proteomes" id="UP000264006"/>
    </source>
</evidence>
<comment type="caution">
    <text evidence="2">Lacks conserved residue(s) required for the propagation of feature annotation.</text>
</comment>
<dbReference type="AlphaFoldDB" id="A0A346Y532"/>
<dbReference type="SUPFAM" id="SSF50249">
    <property type="entry name" value="Nucleic acid-binding proteins"/>
    <property type="match status" value="1"/>
</dbReference>
<sequence>MANEQNNITVIGNLTKDPDLRYTQSGIAVASLSVAVNRRVRNKDTNEWEDKLDGYFDINIWRDHAENVAESLNKGDRVVVIGRLTKRSWEDRDGQTRWSTEIEADEICPSLRWAKASVSKVRSGGGGPRPSSGGGSAPPPAEPPTPDDVPF</sequence>
<dbReference type="HAMAP" id="MF_00984">
    <property type="entry name" value="SSB"/>
    <property type="match status" value="1"/>
</dbReference>